<keyword evidence="3" id="KW-1185">Reference proteome</keyword>
<dbReference type="AlphaFoldDB" id="A0A1H9AHE7"/>
<reference evidence="3" key="1">
    <citation type="submission" date="2016-10" db="EMBL/GenBank/DDBJ databases">
        <authorList>
            <person name="Varghese N."/>
            <person name="Submissions S."/>
        </authorList>
    </citation>
    <scope>NUCLEOTIDE SEQUENCE [LARGE SCALE GENOMIC DNA]</scope>
    <source>
        <strain evidence="3">DSM 24740</strain>
    </source>
</reference>
<sequence length="241" mass="26398">MRQMLLLSTLTALTLLFACKQEAAQASPATATSAAPAPAPTSAVLASGSKTVVAGKATEKKVDFNGDGKTDRYEVITTDRDNDGLGFVRELHFYTEGEDTPWYVSEKAVLSTEHGGMMGDPLEGISHTEKGVVRIDHFGGSRDKWKYTHTYRWQEGDFKLIGATIITDTPCEKTGELDYNLSTGKANYTLETVDCTNSTTKPEKAVKKLAFIRMTSPPSMKTYEIGTTKVQVPQMDVSVYY</sequence>
<evidence type="ECO:0000313" key="2">
    <source>
        <dbReference type="EMBL" id="SEP76089.1"/>
    </source>
</evidence>
<dbReference type="PROSITE" id="PS51257">
    <property type="entry name" value="PROKAR_LIPOPROTEIN"/>
    <property type="match status" value="1"/>
</dbReference>
<accession>A0A1H9AHE7</accession>
<dbReference type="InParanoid" id="A0A1H9AHE7"/>
<dbReference type="STRING" id="478744.SAMN05444359_10299"/>
<evidence type="ECO:0008006" key="4">
    <source>
        <dbReference type="Google" id="ProtNLM"/>
    </source>
</evidence>
<proteinExistence type="predicted"/>
<protein>
    <recommendedName>
        <fullName evidence="4">Lipoprotein</fullName>
    </recommendedName>
</protein>
<gene>
    <name evidence="2" type="ORF">SAMN05444359_10299</name>
</gene>
<feature type="signal peptide" evidence="1">
    <location>
        <begin position="1"/>
        <end position="23"/>
    </location>
</feature>
<keyword evidence="1" id="KW-0732">Signal</keyword>
<feature type="chain" id="PRO_5011766485" description="Lipoprotein" evidence="1">
    <location>
        <begin position="24"/>
        <end position="241"/>
    </location>
</feature>
<evidence type="ECO:0000313" key="3">
    <source>
        <dbReference type="Proteomes" id="UP000199021"/>
    </source>
</evidence>
<evidence type="ECO:0000256" key="1">
    <source>
        <dbReference type="SAM" id="SignalP"/>
    </source>
</evidence>
<dbReference type="Proteomes" id="UP000199021">
    <property type="component" value="Unassembled WGS sequence"/>
</dbReference>
<dbReference type="EMBL" id="FOFB01000002">
    <property type="protein sequence ID" value="SEP76089.1"/>
    <property type="molecule type" value="Genomic_DNA"/>
</dbReference>
<organism evidence="2 3">
    <name type="scientific">Neolewinella agarilytica</name>
    <dbReference type="NCBI Taxonomy" id="478744"/>
    <lineage>
        <taxon>Bacteria</taxon>
        <taxon>Pseudomonadati</taxon>
        <taxon>Bacteroidota</taxon>
        <taxon>Saprospiria</taxon>
        <taxon>Saprospirales</taxon>
        <taxon>Lewinellaceae</taxon>
        <taxon>Neolewinella</taxon>
    </lineage>
</organism>
<name>A0A1H9AHE7_9BACT</name>